<dbReference type="InterPro" id="IPR001138">
    <property type="entry name" value="Zn2Cys6_DnaBD"/>
</dbReference>
<evidence type="ECO:0000256" key="2">
    <source>
        <dbReference type="SAM" id="MobiDB-lite"/>
    </source>
</evidence>
<dbReference type="InterPro" id="IPR036864">
    <property type="entry name" value="Zn2-C6_fun-type_DNA-bd_sf"/>
</dbReference>
<dbReference type="SMART" id="SM00066">
    <property type="entry name" value="GAL4"/>
    <property type="match status" value="1"/>
</dbReference>
<evidence type="ECO:0000256" key="1">
    <source>
        <dbReference type="ARBA" id="ARBA00023242"/>
    </source>
</evidence>
<sequence length="453" mass="51399">MSDSANTDMSDSATPPETPASSSSGCSDSVTTTRAKRRPIPRKGHTKSRGGCANCKKRKVKCDEVTPACGACRRLGYDCLYFENKLQVRARREEPLKALVISQTPAKTLSCDPSWFSLDDMRFFQHFIFSAYPSLPLDGWEIWREVAQMAHQHDFLLHAMLGLGASHLSIISPNSYTQAALRHRITALEGFKRFISTAGQSREHADAAFATALVLTFQATQMRDGLNDFLTMIRGCNLIGTHAMGQFSSSRFRTFEKELYLRRLTEVVPLDRPIPHFDEEAIRGFMASLENLGPLCRNIEELQYLSIMRSIATQALHSPVNAYYEHTRIYDVLCDIDAEQFPAFIDDSNYIGRLLIMHMIVLDYVMGTTILQERRHAAPALVPQNVYDYIKMMLLTWTQRIQEKLPMEYKPYGLWPVTFTRRCIDDGEMRLLDSGGDTVKLVGETLRELVLDT</sequence>
<dbReference type="GO" id="GO:0008270">
    <property type="term" value="F:zinc ion binding"/>
    <property type="evidence" value="ECO:0007669"/>
    <property type="project" value="InterPro"/>
</dbReference>
<reference evidence="4 5" key="1">
    <citation type="journal article" date="2017" name="BMC Genomics">
        <title>Chromosome level assembly and secondary metabolite potential of the parasitic fungus Cordyceps militaris.</title>
        <authorList>
            <person name="Kramer G.J."/>
            <person name="Nodwell J.R."/>
        </authorList>
    </citation>
    <scope>NUCLEOTIDE SEQUENCE [LARGE SCALE GENOMIC DNA]</scope>
    <source>
        <strain evidence="4 5">ATCC 34164</strain>
    </source>
</reference>
<organism evidence="4 5">
    <name type="scientific">Cordyceps militaris</name>
    <name type="common">Caterpillar fungus</name>
    <name type="synonym">Clavaria militaris</name>
    <dbReference type="NCBI Taxonomy" id="73501"/>
    <lineage>
        <taxon>Eukaryota</taxon>
        <taxon>Fungi</taxon>
        <taxon>Dikarya</taxon>
        <taxon>Ascomycota</taxon>
        <taxon>Pezizomycotina</taxon>
        <taxon>Sordariomycetes</taxon>
        <taxon>Hypocreomycetidae</taxon>
        <taxon>Hypocreales</taxon>
        <taxon>Cordycipitaceae</taxon>
        <taxon>Cordyceps</taxon>
    </lineage>
</organism>
<dbReference type="SUPFAM" id="SSF57701">
    <property type="entry name" value="Zn2/Cys6 DNA-binding domain"/>
    <property type="match status" value="1"/>
</dbReference>
<dbReference type="VEuPathDB" id="FungiDB:CCM_05083"/>
<dbReference type="PROSITE" id="PS50048">
    <property type="entry name" value="ZN2_CY6_FUNGAL_2"/>
    <property type="match status" value="1"/>
</dbReference>
<proteinExistence type="predicted"/>
<feature type="compositionally biased region" description="Basic residues" evidence="2">
    <location>
        <begin position="34"/>
        <end position="48"/>
    </location>
</feature>
<feature type="compositionally biased region" description="Low complexity" evidence="2">
    <location>
        <begin position="10"/>
        <end position="33"/>
    </location>
</feature>
<dbReference type="EMBL" id="CP023322">
    <property type="protein sequence ID" value="ATY59600.1"/>
    <property type="molecule type" value="Genomic_DNA"/>
</dbReference>
<name>A0A2H4S913_CORMI</name>
<dbReference type="CDD" id="cd00067">
    <property type="entry name" value="GAL4"/>
    <property type="match status" value="1"/>
</dbReference>
<evidence type="ECO:0000313" key="5">
    <source>
        <dbReference type="Proteomes" id="UP000323067"/>
    </source>
</evidence>
<dbReference type="VEuPathDB" id="FungiDB:A9K55_002461"/>
<dbReference type="Pfam" id="PF00172">
    <property type="entry name" value="Zn_clus"/>
    <property type="match status" value="1"/>
</dbReference>
<protein>
    <submittedName>
        <fullName evidence="4">C6 transcription factor</fullName>
    </submittedName>
</protein>
<dbReference type="OrthoDB" id="5229455at2759"/>
<feature type="domain" description="Zn(2)-C6 fungal-type" evidence="3">
    <location>
        <begin position="51"/>
        <end position="81"/>
    </location>
</feature>
<feature type="region of interest" description="Disordered" evidence="2">
    <location>
        <begin position="1"/>
        <end position="53"/>
    </location>
</feature>
<dbReference type="PANTHER" id="PTHR47784:SF7">
    <property type="entry name" value="ZN(II)2CYS6 TRANSCRIPTION FACTOR (EUROFUNG)"/>
    <property type="match status" value="1"/>
</dbReference>
<dbReference type="InterPro" id="IPR021858">
    <property type="entry name" value="Fun_TF"/>
</dbReference>
<dbReference type="InterPro" id="IPR053157">
    <property type="entry name" value="Sterol_Uptake_Regulator"/>
</dbReference>
<keyword evidence="1" id="KW-0539">Nucleus</keyword>
<evidence type="ECO:0000259" key="3">
    <source>
        <dbReference type="PROSITE" id="PS50048"/>
    </source>
</evidence>
<dbReference type="Pfam" id="PF11951">
    <property type="entry name" value="Fungal_trans_2"/>
    <property type="match status" value="1"/>
</dbReference>
<evidence type="ECO:0000313" key="4">
    <source>
        <dbReference type="EMBL" id="ATY59600.1"/>
    </source>
</evidence>
<dbReference type="Proteomes" id="UP000323067">
    <property type="component" value="Chromosome iv"/>
</dbReference>
<dbReference type="PROSITE" id="PS00463">
    <property type="entry name" value="ZN2_CY6_FUNGAL_1"/>
    <property type="match status" value="1"/>
</dbReference>
<dbReference type="PANTHER" id="PTHR47784">
    <property type="entry name" value="STEROL UPTAKE CONTROL PROTEIN 2"/>
    <property type="match status" value="1"/>
</dbReference>
<dbReference type="AlphaFoldDB" id="A0A2H4S913"/>
<dbReference type="GO" id="GO:0001228">
    <property type="term" value="F:DNA-binding transcription activator activity, RNA polymerase II-specific"/>
    <property type="evidence" value="ECO:0007669"/>
    <property type="project" value="TreeGrafter"/>
</dbReference>
<gene>
    <name evidence="4" type="ORF">A9K55_002461</name>
</gene>
<accession>A0A2H4S913</accession>
<dbReference type="Gene3D" id="4.10.240.10">
    <property type="entry name" value="Zn(2)-C6 fungal-type DNA-binding domain"/>
    <property type="match status" value="1"/>
</dbReference>